<dbReference type="SUPFAM" id="SSF141868">
    <property type="entry name" value="EAL domain-like"/>
    <property type="match status" value="1"/>
</dbReference>
<dbReference type="PROSITE" id="PS50883">
    <property type="entry name" value="EAL"/>
    <property type="match status" value="1"/>
</dbReference>
<dbReference type="PANTHER" id="PTHR33121:SF19">
    <property type="entry name" value="CYCLIC DI-GMP PHOSPHODIESTERASE PA2567"/>
    <property type="match status" value="1"/>
</dbReference>
<dbReference type="InterPro" id="IPR043128">
    <property type="entry name" value="Rev_trsase/Diguanyl_cyclase"/>
</dbReference>
<dbReference type="GO" id="GO:0071111">
    <property type="term" value="F:cyclic-guanylate-specific phosphodiesterase activity"/>
    <property type="evidence" value="ECO:0007669"/>
    <property type="project" value="InterPro"/>
</dbReference>
<dbReference type="Gene3D" id="3.20.20.450">
    <property type="entry name" value="EAL domain"/>
    <property type="match status" value="1"/>
</dbReference>
<comment type="caution">
    <text evidence="2">The sequence shown here is derived from an EMBL/GenBank/DDBJ whole genome shotgun (WGS) entry which is preliminary data.</text>
</comment>
<accession>A0A6I3T499</accession>
<dbReference type="Proteomes" id="UP000430634">
    <property type="component" value="Unassembled WGS sequence"/>
</dbReference>
<evidence type="ECO:0000313" key="2">
    <source>
        <dbReference type="EMBL" id="MTV56273.1"/>
    </source>
</evidence>
<reference evidence="2 3" key="1">
    <citation type="submission" date="2019-11" db="EMBL/GenBank/DDBJ databases">
        <title>Type strains purchased from KCTC, JCM and DSMZ.</title>
        <authorList>
            <person name="Lu H."/>
        </authorList>
    </citation>
    <scope>NUCLEOTIDE SEQUENCE [LARGE SCALE GENOMIC DNA]</scope>
    <source>
        <strain evidence="2 3">KCTC 52429</strain>
    </source>
</reference>
<dbReference type="SMART" id="SM00065">
    <property type="entry name" value="GAF"/>
    <property type="match status" value="1"/>
</dbReference>
<dbReference type="Pfam" id="PF00563">
    <property type="entry name" value="EAL"/>
    <property type="match status" value="1"/>
</dbReference>
<dbReference type="CDD" id="cd01948">
    <property type="entry name" value="EAL"/>
    <property type="match status" value="1"/>
</dbReference>
<dbReference type="PANTHER" id="PTHR33121">
    <property type="entry name" value="CYCLIC DI-GMP PHOSPHODIESTERASE PDEF"/>
    <property type="match status" value="1"/>
</dbReference>
<evidence type="ECO:0000313" key="3">
    <source>
        <dbReference type="Proteomes" id="UP000430634"/>
    </source>
</evidence>
<dbReference type="Gene3D" id="3.30.450.40">
    <property type="match status" value="1"/>
</dbReference>
<dbReference type="Pfam" id="PF01590">
    <property type="entry name" value="GAF"/>
    <property type="match status" value="1"/>
</dbReference>
<name>A0A6I3T499_9BURK</name>
<dbReference type="RefSeq" id="WP_155473502.1">
    <property type="nucleotide sequence ID" value="NZ_BMKG01000008.1"/>
</dbReference>
<proteinExistence type="predicted"/>
<feature type="domain" description="EAL" evidence="1">
    <location>
        <begin position="329"/>
        <end position="583"/>
    </location>
</feature>
<evidence type="ECO:0000259" key="1">
    <source>
        <dbReference type="PROSITE" id="PS50883"/>
    </source>
</evidence>
<protein>
    <submittedName>
        <fullName evidence="2">EAL domain-containing protein</fullName>
    </submittedName>
</protein>
<dbReference type="InterPro" id="IPR001633">
    <property type="entry name" value="EAL_dom"/>
</dbReference>
<dbReference type="Gene3D" id="3.30.70.270">
    <property type="match status" value="1"/>
</dbReference>
<dbReference type="SUPFAM" id="SSF55781">
    <property type="entry name" value="GAF domain-like"/>
    <property type="match status" value="1"/>
</dbReference>
<dbReference type="InterPro" id="IPR050706">
    <property type="entry name" value="Cyclic-di-GMP_PDE-like"/>
</dbReference>
<sequence>MTVHNETARLAALRRLDLLDTPPSEAFDRITRMAARLFDLPIAAVSLTDADRQWFKSKVGVEHWSIPRLQAPCAAVCDGDNFLVIPDLLEDEHFRDSPLAASGVRFYAGAPLTDRDGHTLGAMCVLGTAPRQITAAERDVLTDLAAMVMAQIELQHTLGRIDPISHLPNRNQFLDDFADLPKARPHGAPALAVLLHLASPAQLANAARVMSSCYLDAMVNEAVRSLSIRLGGTTRMYQLGPTQVALIAPQGTSAATCRAALASWVDERDLWSTSRFVTTPAAGIAPFTVGETAALDVLRFAESAVQDAFAAGAAVAVYSSAQDAAYLRRFTLLNEFGRALAQPDQLRLVFQPRVDLASGACVGAEALLRWRHPQLGDVSPGEFMPIVEQTSMARPTTAWVIDAALRQMAAWRAAGLRLPLSVNVSAPNLLEADFADRVLALLCQHDIEPGQLELEVTESAAMENLATAHATLARLHGAGVRVAIDDFGTGYSSLAYLQSIPAHVVKIDQSFVRGMEHDARKGSLVTAMIGLSHDLGYRVVAEGVETDHARVLLREAACDEAQGYFFARPLEPAALCAWLRERAPGQPLREAALVE</sequence>
<gene>
    <name evidence="2" type="ORF">GM672_26460</name>
</gene>
<dbReference type="InterPro" id="IPR029016">
    <property type="entry name" value="GAF-like_dom_sf"/>
</dbReference>
<dbReference type="OrthoDB" id="9813903at2"/>
<dbReference type="EMBL" id="WNKZ01000148">
    <property type="protein sequence ID" value="MTV56273.1"/>
    <property type="molecule type" value="Genomic_DNA"/>
</dbReference>
<dbReference type="InterPro" id="IPR035919">
    <property type="entry name" value="EAL_sf"/>
</dbReference>
<dbReference type="SMART" id="SM00052">
    <property type="entry name" value="EAL"/>
    <property type="match status" value="1"/>
</dbReference>
<dbReference type="AlphaFoldDB" id="A0A6I3T499"/>
<organism evidence="2 3">
    <name type="scientific">Pseudoduganella buxea</name>
    <dbReference type="NCBI Taxonomy" id="1949069"/>
    <lineage>
        <taxon>Bacteria</taxon>
        <taxon>Pseudomonadati</taxon>
        <taxon>Pseudomonadota</taxon>
        <taxon>Betaproteobacteria</taxon>
        <taxon>Burkholderiales</taxon>
        <taxon>Oxalobacteraceae</taxon>
        <taxon>Telluria group</taxon>
        <taxon>Pseudoduganella</taxon>
    </lineage>
</organism>
<dbReference type="InterPro" id="IPR003018">
    <property type="entry name" value="GAF"/>
</dbReference>